<accession>A0A3S5AYV6</accession>
<feature type="region of interest" description="Disordered" evidence="1">
    <location>
        <begin position="1"/>
        <end position="27"/>
    </location>
</feature>
<dbReference type="AlphaFoldDB" id="A0A3S5AYV6"/>
<organism evidence="2 3">
    <name type="scientific">Protopolystoma xenopodis</name>
    <dbReference type="NCBI Taxonomy" id="117903"/>
    <lineage>
        <taxon>Eukaryota</taxon>
        <taxon>Metazoa</taxon>
        <taxon>Spiralia</taxon>
        <taxon>Lophotrochozoa</taxon>
        <taxon>Platyhelminthes</taxon>
        <taxon>Monogenea</taxon>
        <taxon>Polyopisthocotylea</taxon>
        <taxon>Polystomatidea</taxon>
        <taxon>Polystomatidae</taxon>
        <taxon>Protopolystoma</taxon>
    </lineage>
</organism>
<reference evidence="2" key="1">
    <citation type="submission" date="2018-11" db="EMBL/GenBank/DDBJ databases">
        <authorList>
            <consortium name="Pathogen Informatics"/>
        </authorList>
    </citation>
    <scope>NUCLEOTIDE SEQUENCE</scope>
</reference>
<evidence type="ECO:0000256" key="1">
    <source>
        <dbReference type="SAM" id="MobiDB-lite"/>
    </source>
</evidence>
<evidence type="ECO:0000313" key="2">
    <source>
        <dbReference type="EMBL" id="VEL28807.1"/>
    </source>
</evidence>
<dbReference type="EMBL" id="CAAALY010097906">
    <property type="protein sequence ID" value="VEL28807.1"/>
    <property type="molecule type" value="Genomic_DNA"/>
</dbReference>
<protein>
    <submittedName>
        <fullName evidence="2">Uncharacterized protein</fullName>
    </submittedName>
</protein>
<sequence>MARLTDDAGETFGNVPRPRSDLGNGDADYGLRTSCVTLSLPTNMTKLRKQGQNNEKPHHLGLHTKGCISWPHRKPKWGRLESETVDLCE</sequence>
<evidence type="ECO:0000313" key="3">
    <source>
        <dbReference type="Proteomes" id="UP000784294"/>
    </source>
</evidence>
<name>A0A3S5AYV6_9PLAT</name>
<gene>
    <name evidence="2" type="ORF">PXEA_LOCUS22247</name>
</gene>
<comment type="caution">
    <text evidence="2">The sequence shown here is derived from an EMBL/GenBank/DDBJ whole genome shotgun (WGS) entry which is preliminary data.</text>
</comment>
<dbReference type="Proteomes" id="UP000784294">
    <property type="component" value="Unassembled WGS sequence"/>
</dbReference>
<proteinExistence type="predicted"/>
<keyword evidence="3" id="KW-1185">Reference proteome</keyword>